<evidence type="ECO:0000313" key="3">
    <source>
        <dbReference type="EMBL" id="CAB4709963.1"/>
    </source>
</evidence>
<dbReference type="InterPro" id="IPR011042">
    <property type="entry name" value="6-blade_b-propeller_TolB-like"/>
</dbReference>
<accession>A0A6J6QJX2</accession>
<organism evidence="3">
    <name type="scientific">freshwater metagenome</name>
    <dbReference type="NCBI Taxonomy" id="449393"/>
    <lineage>
        <taxon>unclassified sequences</taxon>
        <taxon>metagenomes</taxon>
        <taxon>ecological metagenomes</taxon>
    </lineage>
</organism>
<reference evidence="3" key="1">
    <citation type="submission" date="2020-05" db="EMBL/GenBank/DDBJ databases">
        <authorList>
            <person name="Chiriac C."/>
            <person name="Salcher M."/>
            <person name="Ghai R."/>
            <person name="Kavagutti S V."/>
        </authorList>
    </citation>
    <scope>NUCLEOTIDE SEQUENCE</scope>
</reference>
<dbReference type="SUPFAM" id="SSF82171">
    <property type="entry name" value="DPP6 N-terminal domain-like"/>
    <property type="match status" value="1"/>
</dbReference>
<proteinExistence type="predicted"/>
<dbReference type="EMBL" id="CAEZXB010000059">
    <property type="protein sequence ID" value="CAB4689577.1"/>
    <property type="molecule type" value="Genomic_DNA"/>
</dbReference>
<dbReference type="EMBL" id="CAEZXN010000068">
    <property type="protein sequence ID" value="CAB4709963.1"/>
    <property type="molecule type" value="Genomic_DNA"/>
</dbReference>
<dbReference type="InterPro" id="IPR001375">
    <property type="entry name" value="Peptidase_S9_cat"/>
</dbReference>
<name>A0A6J6QJX2_9ZZZZ</name>
<dbReference type="PANTHER" id="PTHR43056:SF5">
    <property type="entry name" value="PEPTIDASE S9 PROLYL OLIGOPEPTIDASE CATALYTIC DOMAIN-CONTAINING PROTEIN"/>
    <property type="match status" value="1"/>
</dbReference>
<dbReference type="AlphaFoldDB" id="A0A6J6QJX2"/>
<evidence type="ECO:0000313" key="2">
    <source>
        <dbReference type="EMBL" id="CAB4689577.1"/>
    </source>
</evidence>
<dbReference type="SUPFAM" id="SSF53474">
    <property type="entry name" value="alpha/beta-Hydrolases"/>
    <property type="match status" value="1"/>
</dbReference>
<dbReference type="GO" id="GO:0006508">
    <property type="term" value="P:proteolysis"/>
    <property type="evidence" value="ECO:0007669"/>
    <property type="project" value="InterPro"/>
</dbReference>
<dbReference type="PANTHER" id="PTHR43056">
    <property type="entry name" value="PEPTIDASE S9 PROLYL OLIGOPEPTIDASE"/>
    <property type="match status" value="1"/>
</dbReference>
<protein>
    <submittedName>
        <fullName evidence="3">Unannotated protein</fullName>
    </submittedName>
</protein>
<dbReference type="InterPro" id="IPR050585">
    <property type="entry name" value="Xaa-Pro_dipeptidyl-ppase/CocE"/>
</dbReference>
<dbReference type="Gene3D" id="3.40.50.1820">
    <property type="entry name" value="alpha/beta hydrolase"/>
    <property type="match status" value="1"/>
</dbReference>
<dbReference type="Pfam" id="PF00326">
    <property type="entry name" value="Peptidase_S9"/>
    <property type="match status" value="1"/>
</dbReference>
<sequence>MKNSAIPGAWNSPLSAAMLAGAATSIGYTQVADGELYWDEIRPHEGGRRVVVSRKGDFLPAPWDAKTSILEYGGLSWLVIERGGSPALVFCNKSDQRLYVLEAGSDPIALTPEPKEARSHRYAGMLQVGNEIWCIREIVEGHDCQRDLVAINFYGKLRVVESSSHFYMHPRLSPDGKHLSWMAWEHPQMPWDGTEFRIGDITNGELTNVRTLTGSTEESILTPEWVSNNELYYISDSSGWWNLWKISLDGTKEHIVSESAEWGMPMWQIGQRFISLLDDGRVLSIHGTPDNQRVVIVDPKSKSCADIVSSFTAFTATQSINGDRAYVIAGGAKSPTALVEIDLATAKVVDTIWETTLPVSADYLTTPRAITVPGKHGRSVHAILHPPQNPDYTASGPVPLLVTAHGGPTSQVSATAKLSFAYYTSRGIAVVDVNYGGSTGYGREYRNALRGQWGIMDYEDVLSVVDALVADGTADKSKVVIKGGSAGGFTVLNALVMGDVFAAGASYYGVADCETLATDTHDFESRYLDSMIGPYPERKDLYVERSPITHAENLSAPLIIFQGLDDKVVPPAQSETFRDVCVRKGIKHRYIAYEGEGHGFIKATSIIDSLESELTFFGEVLGFTPAL</sequence>
<dbReference type="Gene3D" id="2.120.10.30">
    <property type="entry name" value="TolB, C-terminal domain"/>
    <property type="match status" value="1"/>
</dbReference>
<evidence type="ECO:0000259" key="1">
    <source>
        <dbReference type="Pfam" id="PF00326"/>
    </source>
</evidence>
<dbReference type="GO" id="GO:0008236">
    <property type="term" value="F:serine-type peptidase activity"/>
    <property type="evidence" value="ECO:0007669"/>
    <property type="project" value="InterPro"/>
</dbReference>
<gene>
    <name evidence="2" type="ORF">UFOPK2342_01690</name>
    <name evidence="3" type="ORF">UFOPK2423_01672</name>
</gene>
<dbReference type="InterPro" id="IPR029058">
    <property type="entry name" value="AB_hydrolase_fold"/>
</dbReference>
<feature type="domain" description="Peptidase S9 prolyl oligopeptidase catalytic" evidence="1">
    <location>
        <begin position="419"/>
        <end position="622"/>
    </location>
</feature>